<keyword evidence="5" id="KW-0862">Zinc</keyword>
<dbReference type="PROSITE" id="PS50157">
    <property type="entry name" value="ZINC_FINGER_C2H2_2"/>
    <property type="match status" value="2"/>
</dbReference>
<evidence type="ECO:0000256" key="4">
    <source>
        <dbReference type="ARBA" id="ARBA00022771"/>
    </source>
</evidence>
<evidence type="ECO:0000313" key="11">
    <source>
        <dbReference type="EMBL" id="KAG0546940.1"/>
    </source>
</evidence>
<gene>
    <name evidence="11" type="ORF">BDA96_01G036600</name>
</gene>
<evidence type="ECO:0000256" key="9">
    <source>
        <dbReference type="PROSITE-ProRule" id="PRU00042"/>
    </source>
</evidence>
<evidence type="ECO:0000313" key="12">
    <source>
        <dbReference type="Proteomes" id="UP000807115"/>
    </source>
</evidence>
<dbReference type="GO" id="GO:0005634">
    <property type="term" value="C:nucleus"/>
    <property type="evidence" value="ECO:0007669"/>
    <property type="project" value="UniProtKB-SubCell"/>
</dbReference>
<feature type="domain" description="C2H2-type" evidence="10">
    <location>
        <begin position="81"/>
        <end position="108"/>
    </location>
</feature>
<dbReference type="GO" id="GO:0008270">
    <property type="term" value="F:zinc ion binding"/>
    <property type="evidence" value="ECO:0007669"/>
    <property type="project" value="UniProtKB-KW"/>
</dbReference>
<keyword evidence="4 9" id="KW-0863">Zinc-finger</keyword>
<evidence type="ECO:0000259" key="10">
    <source>
        <dbReference type="PROSITE" id="PS50157"/>
    </source>
</evidence>
<evidence type="ECO:0000256" key="8">
    <source>
        <dbReference type="ARBA" id="ARBA00023242"/>
    </source>
</evidence>
<dbReference type="OMA" id="TERNPRE"/>
<proteinExistence type="predicted"/>
<protein>
    <recommendedName>
        <fullName evidence="10">C2H2-type domain-containing protein</fullName>
    </recommendedName>
</protein>
<keyword evidence="8" id="KW-0539">Nucleus</keyword>
<accession>A0A921UXD2</accession>
<reference evidence="11" key="2">
    <citation type="submission" date="2020-10" db="EMBL/GenBank/DDBJ databases">
        <authorList>
            <person name="Cooper E.A."/>
            <person name="Brenton Z.W."/>
            <person name="Flinn B.S."/>
            <person name="Jenkins J."/>
            <person name="Shu S."/>
            <person name="Flowers D."/>
            <person name="Luo F."/>
            <person name="Wang Y."/>
            <person name="Xia P."/>
            <person name="Barry K."/>
            <person name="Daum C."/>
            <person name="Lipzen A."/>
            <person name="Yoshinaga Y."/>
            <person name="Schmutz J."/>
            <person name="Saski C."/>
            <person name="Vermerris W."/>
            <person name="Kresovich S."/>
        </authorList>
    </citation>
    <scope>NUCLEOTIDE SEQUENCE</scope>
</reference>
<dbReference type="SUPFAM" id="SSF57667">
    <property type="entry name" value="beta-beta-alpha zinc fingers"/>
    <property type="match status" value="1"/>
</dbReference>
<dbReference type="PANTHER" id="PTHR26374">
    <property type="entry name" value="ZINC FINGER PROTEIN ZAT5"/>
    <property type="match status" value="1"/>
</dbReference>
<comment type="subcellular location">
    <subcellularLocation>
        <location evidence="1">Nucleus</location>
    </subcellularLocation>
</comment>
<dbReference type="PROSITE" id="PS00028">
    <property type="entry name" value="ZINC_FINGER_C2H2_1"/>
    <property type="match status" value="2"/>
</dbReference>
<comment type="caution">
    <text evidence="11">The sequence shown here is derived from an EMBL/GenBank/DDBJ whole genome shotgun (WGS) entry which is preliminary data.</text>
</comment>
<dbReference type="Pfam" id="PF13912">
    <property type="entry name" value="zf-C2H2_6"/>
    <property type="match status" value="2"/>
</dbReference>
<dbReference type="AlphaFoldDB" id="A0A921UXD2"/>
<name>A0A921UXD2_SORBI</name>
<sequence length="146" mass="15316">MKRLTFGQQEQEPGVISVAQGVMLLLARSGGGEPSASPRVFECKTCNRRFPSFQALGGHRASHKRPRAADAAAAPAKARAHGCAVCGVEFALGQALGGHMRRHRAVAEGEERDGAASAHGLDLHDAEAKPEEARGLLGFDLNIAPS</sequence>
<dbReference type="EMBL" id="CM027680">
    <property type="protein sequence ID" value="KAG0546940.1"/>
    <property type="molecule type" value="Genomic_DNA"/>
</dbReference>
<evidence type="ECO:0000256" key="3">
    <source>
        <dbReference type="ARBA" id="ARBA00022737"/>
    </source>
</evidence>
<dbReference type="InterPro" id="IPR013087">
    <property type="entry name" value="Znf_C2H2_type"/>
</dbReference>
<reference evidence="11" key="1">
    <citation type="journal article" date="2019" name="BMC Genomics">
        <title>A new reference genome for Sorghum bicolor reveals high levels of sequence similarity between sweet and grain genotypes: implications for the genetics of sugar metabolism.</title>
        <authorList>
            <person name="Cooper E.A."/>
            <person name="Brenton Z.W."/>
            <person name="Flinn B.S."/>
            <person name="Jenkins J."/>
            <person name="Shu S."/>
            <person name="Flowers D."/>
            <person name="Luo F."/>
            <person name="Wang Y."/>
            <person name="Xia P."/>
            <person name="Barry K."/>
            <person name="Daum C."/>
            <person name="Lipzen A."/>
            <person name="Yoshinaga Y."/>
            <person name="Schmutz J."/>
            <person name="Saski C."/>
            <person name="Vermerris W."/>
            <person name="Kresovich S."/>
        </authorList>
    </citation>
    <scope>NUCLEOTIDE SEQUENCE</scope>
</reference>
<dbReference type="Proteomes" id="UP000807115">
    <property type="component" value="Chromosome 1"/>
</dbReference>
<keyword evidence="6" id="KW-0805">Transcription regulation</keyword>
<keyword evidence="3" id="KW-0677">Repeat</keyword>
<keyword evidence="2" id="KW-0479">Metal-binding</keyword>
<evidence type="ECO:0000256" key="2">
    <source>
        <dbReference type="ARBA" id="ARBA00022723"/>
    </source>
</evidence>
<dbReference type="OrthoDB" id="9411774at2759"/>
<evidence type="ECO:0000256" key="5">
    <source>
        <dbReference type="ARBA" id="ARBA00022833"/>
    </source>
</evidence>
<dbReference type="KEGG" id="sbi:8057370"/>
<evidence type="ECO:0000256" key="7">
    <source>
        <dbReference type="ARBA" id="ARBA00023163"/>
    </source>
</evidence>
<feature type="domain" description="C2H2-type" evidence="10">
    <location>
        <begin position="41"/>
        <end position="68"/>
    </location>
</feature>
<evidence type="ECO:0000256" key="1">
    <source>
        <dbReference type="ARBA" id="ARBA00004123"/>
    </source>
</evidence>
<organism evidence="11 12">
    <name type="scientific">Sorghum bicolor</name>
    <name type="common">Sorghum</name>
    <name type="synonym">Sorghum vulgare</name>
    <dbReference type="NCBI Taxonomy" id="4558"/>
    <lineage>
        <taxon>Eukaryota</taxon>
        <taxon>Viridiplantae</taxon>
        <taxon>Streptophyta</taxon>
        <taxon>Embryophyta</taxon>
        <taxon>Tracheophyta</taxon>
        <taxon>Spermatophyta</taxon>
        <taxon>Magnoliopsida</taxon>
        <taxon>Liliopsida</taxon>
        <taxon>Poales</taxon>
        <taxon>Poaceae</taxon>
        <taxon>PACMAD clade</taxon>
        <taxon>Panicoideae</taxon>
        <taxon>Andropogonodae</taxon>
        <taxon>Andropogoneae</taxon>
        <taxon>Sorghinae</taxon>
        <taxon>Sorghum</taxon>
    </lineage>
</organism>
<dbReference type="InterPro" id="IPR036236">
    <property type="entry name" value="Znf_C2H2_sf"/>
</dbReference>
<dbReference type="PANTHER" id="PTHR26374:SF379">
    <property type="entry name" value="ZINC FINGER PROTEIN ZAT12"/>
    <property type="match status" value="1"/>
</dbReference>
<dbReference type="Gramene" id="EER90627">
    <property type="protein sequence ID" value="EER90627"/>
    <property type="gene ID" value="SORBI_3001G035300"/>
</dbReference>
<dbReference type="Gene3D" id="3.30.160.60">
    <property type="entry name" value="Classic Zinc Finger"/>
    <property type="match status" value="1"/>
</dbReference>
<evidence type="ECO:0000256" key="6">
    <source>
        <dbReference type="ARBA" id="ARBA00023015"/>
    </source>
</evidence>
<dbReference type="SMART" id="SM00355">
    <property type="entry name" value="ZnF_C2H2"/>
    <property type="match status" value="2"/>
</dbReference>
<keyword evidence="7" id="KW-0804">Transcription</keyword>